<evidence type="ECO:0000313" key="2">
    <source>
        <dbReference type="Proteomes" id="UP000504603"/>
    </source>
</evidence>
<dbReference type="AlphaFoldDB" id="A0A6J1CTT5"/>
<gene>
    <name evidence="3" type="primary">LOC111014710</name>
</gene>
<dbReference type="Pfam" id="PF04937">
    <property type="entry name" value="DUF659"/>
    <property type="match status" value="1"/>
</dbReference>
<dbReference type="SUPFAM" id="SSF53098">
    <property type="entry name" value="Ribonuclease H-like"/>
    <property type="match status" value="1"/>
</dbReference>
<evidence type="ECO:0000259" key="1">
    <source>
        <dbReference type="Pfam" id="PF04937"/>
    </source>
</evidence>
<dbReference type="KEGG" id="mcha:111014710"/>
<dbReference type="GeneID" id="111014710"/>
<dbReference type="InterPro" id="IPR012337">
    <property type="entry name" value="RNaseH-like_sf"/>
</dbReference>
<reference evidence="3" key="1">
    <citation type="submission" date="2025-08" db="UniProtKB">
        <authorList>
            <consortium name="RefSeq"/>
        </authorList>
    </citation>
    <scope>IDENTIFICATION</scope>
    <source>
        <strain evidence="3">OHB3-1</strain>
    </source>
</reference>
<dbReference type="InterPro" id="IPR007021">
    <property type="entry name" value="DUF659"/>
</dbReference>
<dbReference type="PANTHER" id="PTHR32166">
    <property type="entry name" value="OSJNBA0013A04.12 PROTEIN"/>
    <property type="match status" value="1"/>
</dbReference>
<dbReference type="PANTHER" id="PTHR32166:SF81">
    <property type="entry name" value="OS06G0658400 PROTEIN"/>
    <property type="match status" value="1"/>
</dbReference>
<name>A0A6J1CTT5_MOMCH</name>
<evidence type="ECO:0000313" key="3">
    <source>
        <dbReference type="RefSeq" id="XP_022145205.1"/>
    </source>
</evidence>
<protein>
    <submittedName>
        <fullName evidence="3">Uncharacterized protein LOC111014710</fullName>
    </submittedName>
</protein>
<keyword evidence="2" id="KW-1185">Reference proteome</keyword>
<dbReference type="Proteomes" id="UP000504603">
    <property type="component" value="Unplaced"/>
</dbReference>
<proteinExistence type="predicted"/>
<feature type="domain" description="DUF659" evidence="1">
    <location>
        <begin position="1"/>
        <end position="91"/>
    </location>
</feature>
<organism evidence="2 3">
    <name type="scientific">Momordica charantia</name>
    <name type="common">Bitter gourd</name>
    <name type="synonym">Balsam pear</name>
    <dbReference type="NCBI Taxonomy" id="3673"/>
    <lineage>
        <taxon>Eukaryota</taxon>
        <taxon>Viridiplantae</taxon>
        <taxon>Streptophyta</taxon>
        <taxon>Embryophyta</taxon>
        <taxon>Tracheophyta</taxon>
        <taxon>Spermatophyta</taxon>
        <taxon>Magnoliopsida</taxon>
        <taxon>eudicotyledons</taxon>
        <taxon>Gunneridae</taxon>
        <taxon>Pentapetalae</taxon>
        <taxon>rosids</taxon>
        <taxon>fabids</taxon>
        <taxon>Cucurbitales</taxon>
        <taxon>Cucurbitaceae</taxon>
        <taxon>Momordiceae</taxon>
        <taxon>Momordica</taxon>
    </lineage>
</organism>
<dbReference type="RefSeq" id="XP_022145205.1">
    <property type="nucleotide sequence ID" value="XM_022289513.1"/>
</dbReference>
<dbReference type="OrthoDB" id="1937290at2759"/>
<accession>A0A6J1CTT5</accession>
<sequence>MVISKGRPMFLKAVDCSGEVKDKFFIANLMKEVINEVGPDNVVQVITDNAPNCKGAGQLIEGQFPMIVWTPCVVHTLNLALKNICAAKNVEDNQIAYGECSWISDVAGDIMVVKNFIMNHCMKLSMFNEFVPLKLLSVAETHFASIIVMLKRFKLIKGVVAQ</sequence>